<evidence type="ECO:0000313" key="2">
    <source>
        <dbReference type="EnsemblPlants" id="Ma06_p17640.1"/>
    </source>
</evidence>
<accession>A0A804JHD7</accession>
<dbReference type="Proteomes" id="UP000012960">
    <property type="component" value="Unplaced"/>
</dbReference>
<keyword evidence="3" id="KW-1185">Reference proteome</keyword>
<evidence type="ECO:0000313" key="3">
    <source>
        <dbReference type="Proteomes" id="UP000012960"/>
    </source>
</evidence>
<organism evidence="2 3">
    <name type="scientific">Musa acuminata subsp. malaccensis</name>
    <name type="common">Wild banana</name>
    <name type="synonym">Musa malaccensis</name>
    <dbReference type="NCBI Taxonomy" id="214687"/>
    <lineage>
        <taxon>Eukaryota</taxon>
        <taxon>Viridiplantae</taxon>
        <taxon>Streptophyta</taxon>
        <taxon>Embryophyta</taxon>
        <taxon>Tracheophyta</taxon>
        <taxon>Spermatophyta</taxon>
        <taxon>Magnoliopsida</taxon>
        <taxon>Liliopsida</taxon>
        <taxon>Zingiberales</taxon>
        <taxon>Musaceae</taxon>
        <taxon>Musa</taxon>
    </lineage>
</organism>
<dbReference type="InParanoid" id="A0A804JHD7"/>
<dbReference type="Gramene" id="Ma06_t17640.1">
    <property type="protein sequence ID" value="Ma06_p17640.1"/>
    <property type="gene ID" value="Ma06_g17640"/>
</dbReference>
<feature type="compositionally biased region" description="Basic and acidic residues" evidence="1">
    <location>
        <begin position="19"/>
        <end position="29"/>
    </location>
</feature>
<name>A0A804JHD7_MUSAM</name>
<protein>
    <submittedName>
        <fullName evidence="2">Uncharacterized protein</fullName>
    </submittedName>
</protein>
<proteinExistence type="predicted"/>
<dbReference type="AlphaFoldDB" id="A0A804JHD7"/>
<reference evidence="2" key="1">
    <citation type="submission" date="2021-05" db="UniProtKB">
        <authorList>
            <consortium name="EnsemblPlants"/>
        </authorList>
    </citation>
    <scope>IDENTIFICATION</scope>
    <source>
        <strain evidence="2">subsp. malaccensis</strain>
    </source>
</reference>
<feature type="region of interest" description="Disordered" evidence="1">
    <location>
        <begin position="1"/>
        <end position="29"/>
    </location>
</feature>
<dbReference type="EnsemblPlants" id="Ma06_t17640.1">
    <property type="protein sequence ID" value="Ma06_p17640.1"/>
    <property type="gene ID" value="Ma06_g17640"/>
</dbReference>
<sequence>MPGYPFCPQATGYRQTSTGEEHGSNRRVR</sequence>
<evidence type="ECO:0000256" key="1">
    <source>
        <dbReference type="SAM" id="MobiDB-lite"/>
    </source>
</evidence>